<feature type="region of interest" description="Disordered" evidence="1">
    <location>
        <begin position="309"/>
        <end position="332"/>
    </location>
</feature>
<dbReference type="InterPro" id="IPR018289">
    <property type="entry name" value="MULE_transposase_dom"/>
</dbReference>
<dbReference type="AlphaFoldDB" id="A0AB32X3L8"/>
<dbReference type="Pfam" id="PF10551">
    <property type="entry name" value="MULE"/>
    <property type="match status" value="1"/>
</dbReference>
<evidence type="ECO:0000259" key="2">
    <source>
        <dbReference type="Pfam" id="PF10551"/>
    </source>
</evidence>
<dbReference type="KEGG" id="tcc:108663931"/>
<feature type="compositionally biased region" description="Low complexity" evidence="1">
    <location>
        <begin position="315"/>
        <end position="332"/>
    </location>
</feature>
<organism evidence="3 4">
    <name type="scientific">Theobroma cacao</name>
    <name type="common">Cacao</name>
    <name type="synonym">Cocoa</name>
    <dbReference type="NCBI Taxonomy" id="3641"/>
    <lineage>
        <taxon>Eukaryota</taxon>
        <taxon>Viridiplantae</taxon>
        <taxon>Streptophyta</taxon>
        <taxon>Embryophyta</taxon>
        <taxon>Tracheophyta</taxon>
        <taxon>Spermatophyta</taxon>
        <taxon>Magnoliopsida</taxon>
        <taxon>eudicotyledons</taxon>
        <taxon>Gunneridae</taxon>
        <taxon>Pentapetalae</taxon>
        <taxon>rosids</taxon>
        <taxon>malvids</taxon>
        <taxon>Malvales</taxon>
        <taxon>Malvaceae</taxon>
        <taxon>Byttnerioideae</taxon>
        <taxon>Theobroma</taxon>
    </lineage>
</organism>
<dbReference type="PANTHER" id="PTHR31973">
    <property type="entry name" value="POLYPROTEIN, PUTATIVE-RELATED"/>
    <property type="match status" value="1"/>
</dbReference>
<evidence type="ECO:0000313" key="4">
    <source>
        <dbReference type="RefSeq" id="XP_017985321.1"/>
    </source>
</evidence>
<gene>
    <name evidence="4" type="primary">LOC108663931</name>
</gene>
<dbReference type="RefSeq" id="XP_017985321.1">
    <property type="nucleotide sequence ID" value="XM_018129832.1"/>
</dbReference>
<dbReference type="Proteomes" id="UP000694886">
    <property type="component" value="Unplaced"/>
</dbReference>
<protein>
    <submittedName>
        <fullName evidence="4">Uncharacterized protein LOC108663931</fullName>
    </submittedName>
</protein>
<dbReference type="PANTHER" id="PTHR31973:SF195">
    <property type="entry name" value="MUDR FAMILY TRANSPOSASE"/>
    <property type="match status" value="1"/>
</dbReference>
<name>A0AB32X3L8_THECC</name>
<feature type="domain" description="MULE transposase" evidence="2">
    <location>
        <begin position="5"/>
        <end position="98"/>
    </location>
</feature>
<dbReference type="GeneID" id="108663931"/>
<reference evidence="4" key="1">
    <citation type="submission" date="2025-08" db="UniProtKB">
        <authorList>
            <consortium name="RefSeq"/>
        </authorList>
    </citation>
    <scope>IDENTIFICATION</scope>
</reference>
<sequence length="332" mass="38184">MRPMVTIDATHLKGRFKGVLFVVVCKDANECVYPVVFGIGHVEDEDSWTWFLSKLPDAVRCPENTMFISDQHLGIKKAIQNAYPEAHHGLCDYHLKKNFKNKFKRDDVCMFFTLARDCYKVADFNRHMNQIQQIHLGAHVNLMRIGPEKWARACSPTRRYQIITSNIAECVNSCLKHARQMSITVLIEFIRDMFQLKPINRVEFEVKDGKMDGLVNLSRKTCSCSIEFCADYYKTTFFVEGYSGSIRPVGHPSEWDILPHVKQFVVLPPPWRGQAGRLRRRRIPSAGESSRAWRCSQCKRYGHNRQNCSSPFAVPSTNPTPSPSQSVTPRLR</sequence>
<proteinExistence type="predicted"/>
<accession>A0AB32X3L8</accession>
<evidence type="ECO:0000313" key="3">
    <source>
        <dbReference type="Proteomes" id="UP000694886"/>
    </source>
</evidence>
<evidence type="ECO:0000256" key="1">
    <source>
        <dbReference type="SAM" id="MobiDB-lite"/>
    </source>
</evidence>